<keyword evidence="2" id="KW-0472">Membrane</keyword>
<evidence type="ECO:0000256" key="1">
    <source>
        <dbReference type="SAM" id="MobiDB-lite"/>
    </source>
</evidence>
<name>A0ABQ8MSH5_LABRO</name>
<comment type="caution">
    <text evidence="2">The sequence shown here is derived from an EMBL/GenBank/DDBJ whole genome shotgun (WGS) entry which is preliminary data.</text>
</comment>
<sequence length="294" mass="33079">MFHIVSFVETNEVEVVPSSWVHDEQCVWPNLQGESLTKAVKLAMNPRKDWKKFRVKLLYTTDIQSDAEGGVKKPRRIMKSLRLRNFEVLNDRDDDDYGQNSRALKPPPHVQPPTFQSVSPLCQPASQLPASQPVSDETSLNILAGQPPLIHQLSLTHQPSLYQPASQPPVIQQSSLFQSAIQPSSDNSPTMCMSQSHSKEPADSESISYLGLVGGFDLKDIVWRVLKVTFTAAVARGMNWRGVNGKICVQRLVLKEVIIGKNLSFEVIYFQRGFFQNNSYTFTVFLSRFDTSPN</sequence>
<feature type="region of interest" description="Disordered" evidence="1">
    <location>
        <begin position="91"/>
        <end position="136"/>
    </location>
</feature>
<accession>A0ABQ8MSH5</accession>
<keyword evidence="2" id="KW-0812">Transmembrane</keyword>
<feature type="compositionally biased region" description="Polar residues" evidence="1">
    <location>
        <begin position="113"/>
        <end position="136"/>
    </location>
</feature>
<reference evidence="2 3" key="1">
    <citation type="submission" date="2022-01" db="EMBL/GenBank/DDBJ databases">
        <title>A high-quality chromosome-level genome assembly of rohu carp, Labeo rohita.</title>
        <authorList>
            <person name="Arick M.A. II"/>
            <person name="Hsu C.-Y."/>
            <person name="Magbanua Z."/>
            <person name="Pechanova O."/>
            <person name="Grover C."/>
            <person name="Miller E."/>
            <person name="Thrash A."/>
            <person name="Ezzel L."/>
            <person name="Alam S."/>
            <person name="Benzie J."/>
            <person name="Hamilton M."/>
            <person name="Karsi A."/>
            <person name="Lawrence M.L."/>
            <person name="Peterson D.G."/>
        </authorList>
    </citation>
    <scope>NUCLEOTIDE SEQUENCE [LARGE SCALE GENOMIC DNA]</scope>
    <source>
        <strain evidence="3">BAU-BD-2019</strain>
        <tissue evidence="2">Blood</tissue>
    </source>
</reference>
<evidence type="ECO:0000313" key="2">
    <source>
        <dbReference type="EMBL" id="KAI2665804.1"/>
    </source>
</evidence>
<protein>
    <submittedName>
        <fullName evidence="2">Transmembrane protein 237</fullName>
    </submittedName>
</protein>
<feature type="region of interest" description="Disordered" evidence="1">
    <location>
        <begin position="182"/>
        <end position="201"/>
    </location>
</feature>
<proteinExistence type="predicted"/>
<gene>
    <name evidence="2" type="ORF">H4Q32_022903</name>
</gene>
<dbReference type="EMBL" id="JACTAM010000004">
    <property type="protein sequence ID" value="KAI2665804.1"/>
    <property type="molecule type" value="Genomic_DNA"/>
</dbReference>
<dbReference type="Proteomes" id="UP000830375">
    <property type="component" value="Unassembled WGS sequence"/>
</dbReference>
<organism evidence="2 3">
    <name type="scientific">Labeo rohita</name>
    <name type="common">Indian major carp</name>
    <name type="synonym">Cyprinus rohita</name>
    <dbReference type="NCBI Taxonomy" id="84645"/>
    <lineage>
        <taxon>Eukaryota</taxon>
        <taxon>Metazoa</taxon>
        <taxon>Chordata</taxon>
        <taxon>Craniata</taxon>
        <taxon>Vertebrata</taxon>
        <taxon>Euteleostomi</taxon>
        <taxon>Actinopterygii</taxon>
        <taxon>Neopterygii</taxon>
        <taxon>Teleostei</taxon>
        <taxon>Ostariophysi</taxon>
        <taxon>Cypriniformes</taxon>
        <taxon>Cyprinidae</taxon>
        <taxon>Labeoninae</taxon>
        <taxon>Labeonini</taxon>
        <taxon>Labeo</taxon>
    </lineage>
</organism>
<keyword evidence="3" id="KW-1185">Reference proteome</keyword>
<feature type="compositionally biased region" description="Polar residues" evidence="1">
    <location>
        <begin position="182"/>
        <end position="196"/>
    </location>
</feature>
<dbReference type="PANTHER" id="PTHR34153">
    <property type="entry name" value="SI:CH211-262H13.3-RELATED-RELATED"/>
    <property type="match status" value="1"/>
</dbReference>
<dbReference type="PANTHER" id="PTHR34153:SF2">
    <property type="entry name" value="SI:CH211-262H13.3-RELATED"/>
    <property type="match status" value="1"/>
</dbReference>
<evidence type="ECO:0000313" key="3">
    <source>
        <dbReference type="Proteomes" id="UP000830375"/>
    </source>
</evidence>